<dbReference type="AlphaFoldDB" id="A0A4P9XJ29"/>
<feature type="region of interest" description="Disordered" evidence="1">
    <location>
        <begin position="1"/>
        <end position="31"/>
    </location>
</feature>
<evidence type="ECO:0000313" key="3">
    <source>
        <dbReference type="Proteomes" id="UP000271241"/>
    </source>
</evidence>
<dbReference type="PANTHER" id="PTHR39474">
    <property type="entry name" value="UNNAMED PRODUCT"/>
    <property type="match status" value="1"/>
</dbReference>
<evidence type="ECO:0000256" key="1">
    <source>
        <dbReference type="SAM" id="MobiDB-lite"/>
    </source>
</evidence>
<keyword evidence="3" id="KW-1185">Reference proteome</keyword>
<accession>A0A4P9XJ29</accession>
<gene>
    <name evidence="2" type="ORF">THASP1DRAFT_19390</name>
</gene>
<dbReference type="EMBL" id="KZ993039">
    <property type="protein sequence ID" value="RKP05753.1"/>
    <property type="molecule type" value="Genomic_DNA"/>
</dbReference>
<dbReference type="Proteomes" id="UP000271241">
    <property type="component" value="Unassembled WGS sequence"/>
</dbReference>
<dbReference type="OrthoDB" id="4590138at2759"/>
<dbReference type="PANTHER" id="PTHR39474:SF1">
    <property type="entry name" value="FUNGAL SPECIFIC TRANSCRIPTION FACTOR"/>
    <property type="match status" value="1"/>
</dbReference>
<reference evidence="3" key="1">
    <citation type="journal article" date="2018" name="Nat. Microbiol.">
        <title>Leveraging single-cell genomics to expand the fungal tree of life.</title>
        <authorList>
            <person name="Ahrendt S.R."/>
            <person name="Quandt C.A."/>
            <person name="Ciobanu D."/>
            <person name="Clum A."/>
            <person name="Salamov A."/>
            <person name="Andreopoulos B."/>
            <person name="Cheng J.F."/>
            <person name="Woyke T."/>
            <person name="Pelin A."/>
            <person name="Henrissat B."/>
            <person name="Reynolds N.K."/>
            <person name="Benny G.L."/>
            <person name="Smith M.E."/>
            <person name="James T.Y."/>
            <person name="Grigoriev I.V."/>
        </authorList>
    </citation>
    <scope>NUCLEOTIDE SEQUENCE [LARGE SCALE GENOMIC DNA]</scope>
    <source>
        <strain evidence="3">RSA 1356</strain>
    </source>
</reference>
<proteinExistence type="predicted"/>
<dbReference type="STRING" id="78915.A0A4P9XJ29"/>
<feature type="compositionally biased region" description="Polar residues" evidence="1">
    <location>
        <begin position="1"/>
        <end position="16"/>
    </location>
</feature>
<protein>
    <submittedName>
        <fullName evidence="2">Uncharacterized protein</fullName>
    </submittedName>
</protein>
<sequence length="92" mass="10285">MVESQDASTMSANQDQPLALPENASSSEVDAAGDVVRLDSLGPVVVNEDGTISRINNWHEMADVEKRILERVLLKRNRERLERLRAQQQESA</sequence>
<name>A0A4P9XJ29_9FUNG</name>
<evidence type="ECO:0000313" key="2">
    <source>
        <dbReference type="EMBL" id="RKP05753.1"/>
    </source>
</evidence>
<organism evidence="2 3">
    <name type="scientific">Thamnocephalis sphaerospora</name>
    <dbReference type="NCBI Taxonomy" id="78915"/>
    <lineage>
        <taxon>Eukaryota</taxon>
        <taxon>Fungi</taxon>
        <taxon>Fungi incertae sedis</taxon>
        <taxon>Zoopagomycota</taxon>
        <taxon>Zoopagomycotina</taxon>
        <taxon>Zoopagomycetes</taxon>
        <taxon>Zoopagales</taxon>
        <taxon>Sigmoideomycetaceae</taxon>
        <taxon>Thamnocephalis</taxon>
    </lineage>
</organism>